<dbReference type="Pfam" id="PF00048">
    <property type="entry name" value="IL8"/>
    <property type="match status" value="1"/>
</dbReference>
<dbReference type="InterPro" id="IPR039809">
    <property type="entry name" value="Chemokine_b/g/d"/>
</dbReference>
<evidence type="ECO:0000256" key="1">
    <source>
        <dbReference type="ARBA" id="ARBA00022514"/>
    </source>
</evidence>
<keyword evidence="1" id="KW-0202">Cytokine</keyword>
<name>A0A8E4DFL5_EPICO</name>
<dbReference type="AlphaFoldDB" id="A0A8E4DFL5"/>
<dbReference type="SMART" id="SM00199">
    <property type="entry name" value="SCY"/>
    <property type="match status" value="1"/>
</dbReference>
<accession>A0A8E4DFL5</accession>
<feature type="chain" id="PRO_5034362498" evidence="2">
    <location>
        <begin position="24"/>
        <end position="97"/>
    </location>
</feature>
<dbReference type="Gene3D" id="2.40.50.40">
    <property type="match status" value="1"/>
</dbReference>
<evidence type="ECO:0000313" key="4">
    <source>
        <dbReference type="EMBL" id="AYE57150.1"/>
    </source>
</evidence>
<sequence>MSIRFLSITLLLLSVHLFSQSSANKRLIPKNIPPCCTKVSTANISIDVTGDMYRQQSARYHCVEAIIFRTRNGLACVDPKAEWVQELTAKMTKTDKI</sequence>
<dbReference type="CDD" id="cd00169">
    <property type="entry name" value="Chemokine"/>
    <property type="match status" value="1"/>
</dbReference>
<dbReference type="EMBL" id="MF576398">
    <property type="protein sequence ID" value="AYE57150.1"/>
    <property type="molecule type" value="mRNA"/>
</dbReference>
<feature type="domain" description="Chemokine interleukin-8-like" evidence="3">
    <location>
        <begin position="32"/>
        <end position="91"/>
    </location>
</feature>
<organism evidence="4">
    <name type="scientific">Epinephelus coioides</name>
    <name type="common">Orange-spotted grouper</name>
    <name type="synonym">Epinephelus nebulosus</name>
    <dbReference type="NCBI Taxonomy" id="94232"/>
    <lineage>
        <taxon>Eukaryota</taxon>
        <taxon>Metazoa</taxon>
        <taxon>Chordata</taxon>
        <taxon>Craniata</taxon>
        <taxon>Vertebrata</taxon>
        <taxon>Euteleostomi</taxon>
        <taxon>Actinopterygii</taxon>
        <taxon>Neopterygii</taxon>
        <taxon>Teleostei</taxon>
        <taxon>Neoteleostei</taxon>
        <taxon>Acanthomorphata</taxon>
        <taxon>Eupercaria</taxon>
        <taxon>Perciformes</taxon>
        <taxon>Serranoidei</taxon>
        <taxon>Serranidae</taxon>
        <taxon>Epinephelinae</taxon>
        <taxon>Epinephelini</taxon>
        <taxon>Epinephelus</taxon>
    </lineage>
</organism>
<proteinExistence type="evidence at transcript level"/>
<dbReference type="SUPFAM" id="SSF54117">
    <property type="entry name" value="Interleukin 8-like chemokines"/>
    <property type="match status" value="1"/>
</dbReference>
<evidence type="ECO:0000259" key="3">
    <source>
        <dbReference type="SMART" id="SM00199"/>
    </source>
</evidence>
<dbReference type="GO" id="GO:0006955">
    <property type="term" value="P:immune response"/>
    <property type="evidence" value="ECO:0007669"/>
    <property type="project" value="InterPro"/>
</dbReference>
<dbReference type="PANTHER" id="PTHR12015">
    <property type="entry name" value="SMALL INDUCIBLE CYTOKINE A"/>
    <property type="match status" value="1"/>
</dbReference>
<reference evidence="4" key="1">
    <citation type="submission" date="2017-07" db="EMBL/GenBank/DDBJ databases">
        <title>Identification and expression analysis of 19 CC chemokine genes in orange-spotted grouper (Epinephelus coioides).</title>
        <authorList>
            <person name="Leu J.-H."/>
            <person name="Wu M.-H."/>
            <person name="Chou H.-Y."/>
        </authorList>
    </citation>
    <scope>NUCLEOTIDE SEQUENCE</scope>
</reference>
<feature type="signal peptide" evidence="2">
    <location>
        <begin position="1"/>
        <end position="23"/>
    </location>
</feature>
<dbReference type="InterPro" id="IPR036048">
    <property type="entry name" value="Interleukin_8-like_sf"/>
</dbReference>
<evidence type="ECO:0000256" key="2">
    <source>
        <dbReference type="SAM" id="SignalP"/>
    </source>
</evidence>
<dbReference type="GO" id="GO:0008009">
    <property type="term" value="F:chemokine activity"/>
    <property type="evidence" value="ECO:0007669"/>
    <property type="project" value="InterPro"/>
</dbReference>
<keyword evidence="2" id="KW-0732">Signal</keyword>
<dbReference type="InterPro" id="IPR001811">
    <property type="entry name" value="Chemokine_IL8-like_dom"/>
</dbReference>
<protein>
    <submittedName>
        <fullName evidence="4">CC chemokine SCYA119</fullName>
    </submittedName>
</protein>
<dbReference type="GO" id="GO:0005615">
    <property type="term" value="C:extracellular space"/>
    <property type="evidence" value="ECO:0007669"/>
    <property type="project" value="UniProtKB-KW"/>
</dbReference>